<evidence type="ECO:0000313" key="2">
    <source>
        <dbReference type="EMBL" id="KAK5614687.1"/>
    </source>
</evidence>
<comment type="caution">
    <text evidence="2">The sequence shown here is derived from an EMBL/GenBank/DDBJ whole genome shotgun (WGS) entry which is preliminary data.</text>
</comment>
<organism evidence="2 3">
    <name type="scientific">Crenichthys baileyi</name>
    <name type="common">White River springfish</name>
    <dbReference type="NCBI Taxonomy" id="28760"/>
    <lineage>
        <taxon>Eukaryota</taxon>
        <taxon>Metazoa</taxon>
        <taxon>Chordata</taxon>
        <taxon>Craniata</taxon>
        <taxon>Vertebrata</taxon>
        <taxon>Euteleostomi</taxon>
        <taxon>Actinopterygii</taxon>
        <taxon>Neopterygii</taxon>
        <taxon>Teleostei</taxon>
        <taxon>Neoteleostei</taxon>
        <taxon>Acanthomorphata</taxon>
        <taxon>Ovalentaria</taxon>
        <taxon>Atherinomorphae</taxon>
        <taxon>Cyprinodontiformes</taxon>
        <taxon>Goodeidae</taxon>
        <taxon>Crenichthys</taxon>
    </lineage>
</organism>
<protein>
    <submittedName>
        <fullName evidence="2">Uncharacterized protein</fullName>
    </submittedName>
</protein>
<reference evidence="2 3" key="1">
    <citation type="submission" date="2021-06" db="EMBL/GenBank/DDBJ databases">
        <authorList>
            <person name="Palmer J.M."/>
        </authorList>
    </citation>
    <scope>NUCLEOTIDE SEQUENCE [LARGE SCALE GENOMIC DNA]</scope>
    <source>
        <strain evidence="2 3">MEX-2019</strain>
        <tissue evidence="2">Muscle</tissue>
    </source>
</reference>
<proteinExistence type="predicted"/>
<gene>
    <name evidence="2" type="ORF">CRENBAI_006279</name>
</gene>
<accession>A0AAV9S177</accession>
<keyword evidence="3" id="KW-1185">Reference proteome</keyword>
<evidence type="ECO:0000313" key="3">
    <source>
        <dbReference type="Proteomes" id="UP001311232"/>
    </source>
</evidence>
<feature type="region of interest" description="Disordered" evidence="1">
    <location>
        <begin position="56"/>
        <end position="79"/>
    </location>
</feature>
<dbReference type="Proteomes" id="UP001311232">
    <property type="component" value="Unassembled WGS sequence"/>
</dbReference>
<evidence type="ECO:0000256" key="1">
    <source>
        <dbReference type="SAM" id="MobiDB-lite"/>
    </source>
</evidence>
<name>A0AAV9S177_9TELE</name>
<dbReference type="EMBL" id="JAHHUM010001155">
    <property type="protein sequence ID" value="KAK5614687.1"/>
    <property type="molecule type" value="Genomic_DNA"/>
</dbReference>
<sequence>MVVAVVRVKMELLRTEGMSEIRFLTPGIKQVGKMDVSMANLLKLRWKMREPISENLNPQRNTELQNKEKHLKGGKRDLENQKEQISKLKRNLEQHQDVNKVLLDTQNDVKNLLEKEKDHLAEQLQDVETKREKNKEELKSVEKTITEREDEELLLGLKEELLQSQWKLDEEKKNYERHLLNIEKLLEPIEIQLTRIMKRKGDV</sequence>
<dbReference type="AlphaFoldDB" id="A0AAV9S177"/>